<gene>
    <name evidence="1" type="ORF">GCM10009680_77520</name>
</gene>
<protein>
    <submittedName>
        <fullName evidence="1">Uncharacterized protein</fullName>
    </submittedName>
</protein>
<evidence type="ECO:0000313" key="2">
    <source>
        <dbReference type="Proteomes" id="UP001499947"/>
    </source>
</evidence>
<accession>A0ABN2JEH3</accession>
<evidence type="ECO:0000313" key="1">
    <source>
        <dbReference type="EMBL" id="GAA1724233.1"/>
    </source>
</evidence>
<comment type="caution">
    <text evidence="1">The sequence shown here is derived from an EMBL/GenBank/DDBJ whole genome shotgun (WGS) entry which is preliminary data.</text>
</comment>
<name>A0ABN2JEH3_9ACTN</name>
<organism evidence="1 2">
    <name type="scientific">Streptomyces yatensis</name>
    <dbReference type="NCBI Taxonomy" id="155177"/>
    <lineage>
        <taxon>Bacteria</taxon>
        <taxon>Bacillati</taxon>
        <taxon>Actinomycetota</taxon>
        <taxon>Actinomycetes</taxon>
        <taxon>Kitasatosporales</taxon>
        <taxon>Streptomycetaceae</taxon>
        <taxon>Streptomyces</taxon>
        <taxon>Streptomyces violaceusniger group</taxon>
    </lineage>
</organism>
<dbReference type="Proteomes" id="UP001499947">
    <property type="component" value="Unassembled WGS sequence"/>
</dbReference>
<keyword evidence="2" id="KW-1185">Reference proteome</keyword>
<reference evidence="1 2" key="1">
    <citation type="journal article" date="2019" name="Int. J. Syst. Evol. Microbiol.">
        <title>The Global Catalogue of Microorganisms (GCM) 10K type strain sequencing project: providing services to taxonomists for standard genome sequencing and annotation.</title>
        <authorList>
            <consortium name="The Broad Institute Genomics Platform"/>
            <consortium name="The Broad Institute Genome Sequencing Center for Infectious Disease"/>
            <person name="Wu L."/>
            <person name="Ma J."/>
        </authorList>
    </citation>
    <scope>NUCLEOTIDE SEQUENCE [LARGE SCALE GENOMIC DNA]</scope>
    <source>
        <strain evidence="1 2">JCM 13244</strain>
    </source>
</reference>
<sequence>MAVGAVHRARKGLWHHPSPIVWPPPVTYPEMRAMAAEILPGSLYRRHLLWRYSIVWRKPRA</sequence>
<proteinExistence type="predicted"/>
<dbReference type="EMBL" id="BAAALR010000104">
    <property type="protein sequence ID" value="GAA1724233.1"/>
    <property type="molecule type" value="Genomic_DNA"/>
</dbReference>